<feature type="coiled-coil region" evidence="1">
    <location>
        <begin position="39"/>
        <end position="171"/>
    </location>
</feature>
<feature type="compositionally biased region" description="Low complexity" evidence="2">
    <location>
        <begin position="376"/>
        <end position="385"/>
    </location>
</feature>
<evidence type="ECO:0000313" key="4">
    <source>
        <dbReference type="EMBL" id="CAE4580372.1"/>
    </source>
</evidence>
<feature type="compositionally biased region" description="Basic residues" evidence="2">
    <location>
        <begin position="290"/>
        <end position="299"/>
    </location>
</feature>
<name>A0A6V2AE59_9STRA</name>
<evidence type="ECO:0000256" key="1">
    <source>
        <dbReference type="SAM" id="Coils"/>
    </source>
</evidence>
<dbReference type="EMBL" id="HBNS01001569">
    <property type="protein sequence ID" value="CAE4580367.1"/>
    <property type="molecule type" value="Transcribed_RNA"/>
</dbReference>
<organism evidence="4">
    <name type="scientific">Ditylum brightwellii</name>
    <dbReference type="NCBI Taxonomy" id="49249"/>
    <lineage>
        <taxon>Eukaryota</taxon>
        <taxon>Sar</taxon>
        <taxon>Stramenopiles</taxon>
        <taxon>Ochrophyta</taxon>
        <taxon>Bacillariophyta</taxon>
        <taxon>Mediophyceae</taxon>
        <taxon>Lithodesmiophycidae</taxon>
        <taxon>Lithodesmiales</taxon>
        <taxon>Lithodesmiaceae</taxon>
        <taxon>Ditylum</taxon>
    </lineage>
</organism>
<accession>A0A6V2AE59</accession>
<feature type="compositionally biased region" description="Basic and acidic residues" evidence="2">
    <location>
        <begin position="222"/>
        <end position="278"/>
    </location>
</feature>
<reference evidence="4" key="1">
    <citation type="submission" date="2021-01" db="EMBL/GenBank/DDBJ databases">
        <authorList>
            <person name="Corre E."/>
            <person name="Pelletier E."/>
            <person name="Niang G."/>
            <person name="Scheremetjew M."/>
            <person name="Finn R."/>
            <person name="Kale V."/>
            <person name="Holt S."/>
            <person name="Cochrane G."/>
            <person name="Meng A."/>
            <person name="Brown T."/>
            <person name="Cohen L."/>
        </authorList>
    </citation>
    <scope>NUCLEOTIDE SEQUENCE</scope>
    <source>
        <strain evidence="4">GSO104</strain>
    </source>
</reference>
<dbReference type="EMBL" id="HBNS01001571">
    <property type="protein sequence ID" value="CAE4580372.1"/>
    <property type="molecule type" value="Transcribed_RNA"/>
</dbReference>
<keyword evidence="1" id="KW-0175">Coiled coil</keyword>
<evidence type="ECO:0000256" key="2">
    <source>
        <dbReference type="SAM" id="MobiDB-lite"/>
    </source>
</evidence>
<gene>
    <name evidence="3" type="ORF">DBRI00130_LOCUS1258</name>
    <name evidence="4" type="ORF">DBRI00130_LOCUS1260</name>
</gene>
<protein>
    <submittedName>
        <fullName evidence="4">Uncharacterized protein</fullName>
    </submittedName>
</protein>
<dbReference type="AlphaFoldDB" id="A0A6V2AE59"/>
<sequence>MKLIENEREIMRAKELAHVESAELIELHVEEKTKAHRYAAQMKEMLREAEGRRRQSEAILEKTSADLGSCRTRIDELEALLKSEQNKRNLLENELEGSKHAQRVTREKQQRLSVQLNETESKLILAEDRVVDLQKSHSVIQVDLEDSYSKLVKLAGAFQSKEAEMQKIEAELIKSRQFCEREAEAAAERNKAVKQHEMVLMDENNSLREKLKKAMKKLKEDEKRRLVEDNERREKEDGRRRREEEQRRREKEEERKLREKEEEKRRRRKEEEKRRREKEEEERMEEERRKKEKQRRKKQGPISYINQLHDDTLDHDDSFDERRRPARNTQTFETSYGSRRLGTKSQTIEVSFDKRYASGKENSIPNRKRRDDSRSQRTSSWCISR</sequence>
<proteinExistence type="predicted"/>
<feature type="compositionally biased region" description="Basic and acidic residues" evidence="2">
    <location>
        <begin position="308"/>
        <end position="323"/>
    </location>
</feature>
<evidence type="ECO:0000313" key="3">
    <source>
        <dbReference type="EMBL" id="CAE4580367.1"/>
    </source>
</evidence>
<feature type="compositionally biased region" description="Polar residues" evidence="2">
    <location>
        <begin position="327"/>
        <end position="349"/>
    </location>
</feature>
<feature type="region of interest" description="Disordered" evidence="2">
    <location>
        <begin position="222"/>
        <end position="385"/>
    </location>
</feature>